<name>X1PXJ1_9ZZZZ</name>
<accession>X1PXJ1</accession>
<proteinExistence type="predicted"/>
<keyword evidence="1" id="KW-0812">Transmembrane</keyword>
<keyword evidence="1" id="KW-0472">Membrane</keyword>
<feature type="transmembrane region" description="Helical" evidence="1">
    <location>
        <begin position="65"/>
        <end position="91"/>
    </location>
</feature>
<gene>
    <name evidence="2" type="ORF">S12H4_10011</name>
</gene>
<dbReference type="EMBL" id="BARW01004185">
    <property type="protein sequence ID" value="GAI60638.1"/>
    <property type="molecule type" value="Genomic_DNA"/>
</dbReference>
<sequence length="130" mass="14767">ELDDILSELEEHIWDKAEELSDIETPTESSIRLALTHMGTPGSMAREYKRRGTPKVYITEELWPLYTTVLGILSAVIVIIYVIFMIINIFIGSFQLDFVGIILGLNPHISQNCISFSFKSILLAQFGQYK</sequence>
<keyword evidence="1" id="KW-1133">Transmembrane helix</keyword>
<feature type="non-terminal residue" evidence="2">
    <location>
        <position position="1"/>
    </location>
</feature>
<protein>
    <submittedName>
        <fullName evidence="2">Uncharacterized protein</fullName>
    </submittedName>
</protein>
<evidence type="ECO:0000313" key="2">
    <source>
        <dbReference type="EMBL" id="GAI60638.1"/>
    </source>
</evidence>
<dbReference type="AlphaFoldDB" id="X1PXJ1"/>
<evidence type="ECO:0000256" key="1">
    <source>
        <dbReference type="SAM" id="Phobius"/>
    </source>
</evidence>
<comment type="caution">
    <text evidence="2">The sequence shown here is derived from an EMBL/GenBank/DDBJ whole genome shotgun (WGS) entry which is preliminary data.</text>
</comment>
<reference evidence="2" key="1">
    <citation type="journal article" date="2014" name="Front. Microbiol.">
        <title>High frequency of phylogenetically diverse reductive dehalogenase-homologous genes in deep subseafloor sedimentary metagenomes.</title>
        <authorList>
            <person name="Kawai M."/>
            <person name="Futagami T."/>
            <person name="Toyoda A."/>
            <person name="Takaki Y."/>
            <person name="Nishi S."/>
            <person name="Hori S."/>
            <person name="Arai W."/>
            <person name="Tsubouchi T."/>
            <person name="Morono Y."/>
            <person name="Uchiyama I."/>
            <person name="Ito T."/>
            <person name="Fujiyama A."/>
            <person name="Inagaki F."/>
            <person name="Takami H."/>
        </authorList>
    </citation>
    <scope>NUCLEOTIDE SEQUENCE</scope>
    <source>
        <strain evidence="2">Expedition CK06-06</strain>
    </source>
</reference>
<organism evidence="2">
    <name type="scientific">marine sediment metagenome</name>
    <dbReference type="NCBI Taxonomy" id="412755"/>
    <lineage>
        <taxon>unclassified sequences</taxon>
        <taxon>metagenomes</taxon>
        <taxon>ecological metagenomes</taxon>
    </lineage>
</organism>